<feature type="region of interest" description="Disordered" evidence="1">
    <location>
        <begin position="82"/>
        <end position="113"/>
    </location>
</feature>
<protein>
    <submittedName>
        <fullName evidence="2">Uncharacterized protein</fullName>
    </submittedName>
</protein>
<proteinExistence type="predicted"/>
<name>A0A2K0TJ13_9HYPO</name>
<dbReference type="OrthoDB" id="4955652at2759"/>
<evidence type="ECO:0000313" key="3">
    <source>
        <dbReference type="Proteomes" id="UP000236546"/>
    </source>
</evidence>
<evidence type="ECO:0000313" key="2">
    <source>
        <dbReference type="EMBL" id="PNP45528.1"/>
    </source>
</evidence>
<sequence>MENQNQEFFPFSREPEVQREFRHYLEKNTNKKHISAERKHSLIRWLSDTDAKPQSQSDYSLRNYAFKTYKWDDDTNILWGIGKSEKPEKPAKNGKGKKSWVSGKRKANRSAKCQDRVVVTEDEILNVVEQIHMSNDHGGWDATWDEVSSKYCGIVRSDVIFLLKRCYICTIKPRKQSRRNATPDESPASSPSRAGPSSEQQTSQGSLQFYGQQAPEQQDFDQILDQHSQETIDYNFGNDFGAGSFQTNSFQTDSFPYGSFEGFNQLWNEEIPDVGQIPEFGQIPDVGQIPDINHLDVVHPDFSHPDFGHPDVVHPNFSHPNSGHPDVDMANMDNIDPALLSNDFQNMSFSDFTYTYPFPEEASGSDTYPYNLDFMSDSV</sequence>
<feature type="compositionally biased region" description="Basic residues" evidence="1">
    <location>
        <begin position="92"/>
        <end position="109"/>
    </location>
</feature>
<comment type="caution">
    <text evidence="2">The sequence shown here is derived from an EMBL/GenBank/DDBJ whole genome shotgun (WGS) entry which is preliminary data.</text>
</comment>
<accession>A0A2K0TJ13</accession>
<gene>
    <name evidence="2" type="ORF">TGAMA5MH_02751</name>
</gene>
<feature type="region of interest" description="Disordered" evidence="1">
    <location>
        <begin position="176"/>
        <end position="206"/>
    </location>
</feature>
<evidence type="ECO:0000256" key="1">
    <source>
        <dbReference type="SAM" id="MobiDB-lite"/>
    </source>
</evidence>
<organism evidence="2 3">
    <name type="scientific">Trichoderma gamsii</name>
    <dbReference type="NCBI Taxonomy" id="398673"/>
    <lineage>
        <taxon>Eukaryota</taxon>
        <taxon>Fungi</taxon>
        <taxon>Dikarya</taxon>
        <taxon>Ascomycota</taxon>
        <taxon>Pezizomycotina</taxon>
        <taxon>Sordariomycetes</taxon>
        <taxon>Hypocreomycetidae</taxon>
        <taxon>Hypocreales</taxon>
        <taxon>Hypocreaceae</taxon>
        <taxon>Trichoderma</taxon>
    </lineage>
</organism>
<reference evidence="2 3" key="1">
    <citation type="submission" date="2017-02" db="EMBL/GenBank/DDBJ databases">
        <title>Genomes of Trichoderma spp. with biocontrol activity.</title>
        <authorList>
            <person name="Gardiner D."/>
            <person name="Kazan K."/>
            <person name="Vos C."/>
            <person name="Harvey P."/>
        </authorList>
    </citation>
    <scope>NUCLEOTIDE SEQUENCE [LARGE SCALE GENOMIC DNA]</scope>
    <source>
        <strain evidence="2 3">A5MH</strain>
    </source>
</reference>
<dbReference type="Proteomes" id="UP000236546">
    <property type="component" value="Unassembled WGS sequence"/>
</dbReference>
<feature type="compositionally biased region" description="Low complexity" evidence="1">
    <location>
        <begin position="186"/>
        <end position="198"/>
    </location>
</feature>
<dbReference type="AlphaFoldDB" id="A0A2K0TJ13"/>
<dbReference type="EMBL" id="MTYH01000024">
    <property type="protein sequence ID" value="PNP45528.1"/>
    <property type="molecule type" value="Genomic_DNA"/>
</dbReference>